<evidence type="ECO:0000256" key="1">
    <source>
        <dbReference type="SAM" id="MobiDB-lite"/>
    </source>
</evidence>
<organism evidence="2">
    <name type="scientific">Timema californicum</name>
    <name type="common">California timema</name>
    <name type="synonym">Walking stick</name>
    <dbReference type="NCBI Taxonomy" id="61474"/>
    <lineage>
        <taxon>Eukaryota</taxon>
        <taxon>Metazoa</taxon>
        <taxon>Ecdysozoa</taxon>
        <taxon>Arthropoda</taxon>
        <taxon>Hexapoda</taxon>
        <taxon>Insecta</taxon>
        <taxon>Pterygota</taxon>
        <taxon>Neoptera</taxon>
        <taxon>Polyneoptera</taxon>
        <taxon>Phasmatodea</taxon>
        <taxon>Timematodea</taxon>
        <taxon>Timematoidea</taxon>
        <taxon>Timematidae</taxon>
        <taxon>Timema</taxon>
    </lineage>
</organism>
<protein>
    <submittedName>
        <fullName evidence="2">(California timema) hypothetical protein</fullName>
    </submittedName>
</protein>
<accession>A0A7R9P5Y1</accession>
<evidence type="ECO:0000313" key="2">
    <source>
        <dbReference type="EMBL" id="CAD7571274.1"/>
    </source>
</evidence>
<name>A0A7R9P5Y1_TIMCA</name>
<dbReference type="EMBL" id="OE180424">
    <property type="protein sequence ID" value="CAD7571274.1"/>
    <property type="molecule type" value="Genomic_DNA"/>
</dbReference>
<sequence length="222" mass="24576">MKNYLNKDIASPVLKTEINGQRAHCSDHMTPSLYQQRHGVGLTPLHPRCTPSSDYVYLHLVPKRYPLPTPRPVPFWYNPARTLTVPCQLAAELAGLHSLRVQGPAYLTPLCLHSLPPDIGEIKVLLLGLPGEEGIEKVESEEVNPHLHGGRVENHLVNPRPPSSPDRESNLDLPVLGSRAQHDKRSKDGVPCSSYPWQAVDTTSVHRGRQELLGQFAGQPSL</sequence>
<dbReference type="AlphaFoldDB" id="A0A7R9P5Y1"/>
<proteinExistence type="predicted"/>
<feature type="region of interest" description="Disordered" evidence="1">
    <location>
        <begin position="147"/>
        <end position="173"/>
    </location>
</feature>
<feature type="region of interest" description="Disordered" evidence="1">
    <location>
        <begin position="178"/>
        <end position="197"/>
    </location>
</feature>
<reference evidence="2" key="1">
    <citation type="submission" date="2020-11" db="EMBL/GenBank/DDBJ databases">
        <authorList>
            <person name="Tran Van P."/>
        </authorList>
    </citation>
    <scope>NUCLEOTIDE SEQUENCE</scope>
</reference>
<gene>
    <name evidence="2" type="ORF">TCMB3V08_LOCUS3951</name>
</gene>